<dbReference type="GO" id="GO:0015192">
    <property type="term" value="F:L-phenylalanine transmembrane transporter activity"/>
    <property type="evidence" value="ECO:0007669"/>
    <property type="project" value="TreeGrafter"/>
</dbReference>
<evidence type="ECO:0000256" key="6">
    <source>
        <dbReference type="ARBA" id="ARBA00022840"/>
    </source>
</evidence>
<keyword evidence="2" id="KW-0813">Transport</keyword>
<dbReference type="GO" id="GO:0005886">
    <property type="term" value="C:plasma membrane"/>
    <property type="evidence" value="ECO:0007669"/>
    <property type="project" value="UniProtKB-SubCell"/>
</dbReference>
<dbReference type="InterPro" id="IPR043428">
    <property type="entry name" value="LivM-like"/>
</dbReference>
<keyword evidence="11" id="KW-0378">Hydrolase</keyword>
<organism evidence="11 12">
    <name type="scientific">Martelella mediterranea DSM 17316</name>
    <dbReference type="NCBI Taxonomy" id="1122214"/>
    <lineage>
        <taxon>Bacteria</taxon>
        <taxon>Pseudomonadati</taxon>
        <taxon>Pseudomonadota</taxon>
        <taxon>Alphaproteobacteria</taxon>
        <taxon>Hyphomicrobiales</taxon>
        <taxon>Aurantimonadaceae</taxon>
        <taxon>Martelella</taxon>
    </lineage>
</organism>
<feature type="domain" description="ABC transporter" evidence="10">
    <location>
        <begin position="353"/>
        <end position="585"/>
    </location>
</feature>
<dbReference type="Pfam" id="PF00005">
    <property type="entry name" value="ABC_tran"/>
    <property type="match status" value="1"/>
</dbReference>
<dbReference type="GO" id="GO:0016887">
    <property type="term" value="F:ATP hydrolysis activity"/>
    <property type="evidence" value="ECO:0007669"/>
    <property type="project" value="InterPro"/>
</dbReference>
<dbReference type="Gene3D" id="3.40.50.300">
    <property type="entry name" value="P-loop containing nucleotide triphosphate hydrolases"/>
    <property type="match status" value="1"/>
</dbReference>
<evidence type="ECO:0000256" key="2">
    <source>
        <dbReference type="ARBA" id="ARBA00022448"/>
    </source>
</evidence>
<keyword evidence="4 9" id="KW-0812">Transmembrane</keyword>
<feature type="transmembrane region" description="Helical" evidence="9">
    <location>
        <begin position="64"/>
        <end position="81"/>
    </location>
</feature>
<dbReference type="PROSITE" id="PS50893">
    <property type="entry name" value="ABC_TRANSPORTER_2"/>
    <property type="match status" value="1"/>
</dbReference>
<protein>
    <submittedName>
        <fullName evidence="11">Lipopolysaccharide export system ATP-binding protein LptB</fullName>
        <ecNumber evidence="11">3.6.3.-</ecNumber>
    </submittedName>
</protein>
<name>A0A1U9Z380_9HYPH</name>
<dbReference type="GO" id="GO:0015188">
    <property type="term" value="F:L-isoleucine transmembrane transporter activity"/>
    <property type="evidence" value="ECO:0007669"/>
    <property type="project" value="TreeGrafter"/>
</dbReference>
<evidence type="ECO:0000313" key="12">
    <source>
        <dbReference type="Proteomes" id="UP000191135"/>
    </source>
</evidence>
<dbReference type="InterPro" id="IPR027417">
    <property type="entry name" value="P-loop_NTPase"/>
</dbReference>
<dbReference type="KEGG" id="mmed:Mame_02786"/>
<dbReference type="InterPro" id="IPR003593">
    <property type="entry name" value="AAA+_ATPase"/>
</dbReference>
<dbReference type="GO" id="GO:0005524">
    <property type="term" value="F:ATP binding"/>
    <property type="evidence" value="ECO:0007669"/>
    <property type="project" value="UniProtKB-KW"/>
</dbReference>
<comment type="subcellular location">
    <subcellularLocation>
        <location evidence="1">Cell membrane</location>
        <topology evidence="1">Multi-pass membrane protein</topology>
    </subcellularLocation>
</comment>
<dbReference type="GO" id="GO:0005304">
    <property type="term" value="F:L-valine transmembrane transporter activity"/>
    <property type="evidence" value="ECO:0007669"/>
    <property type="project" value="TreeGrafter"/>
</dbReference>
<keyword evidence="12" id="KW-1185">Reference proteome</keyword>
<evidence type="ECO:0000256" key="3">
    <source>
        <dbReference type="ARBA" id="ARBA00022475"/>
    </source>
</evidence>
<feature type="transmembrane region" description="Helical" evidence="9">
    <location>
        <begin position="156"/>
        <end position="174"/>
    </location>
</feature>
<dbReference type="GO" id="GO:1903806">
    <property type="term" value="P:L-isoleucine import across plasma membrane"/>
    <property type="evidence" value="ECO:0007669"/>
    <property type="project" value="TreeGrafter"/>
</dbReference>
<sequence>MMMKTGSKSLLYFIVPALAYLALSAFVTNSYYQLMLTLILIWAIFGLSWNILSGYTGLISFGHAAFFGAGAFATVLAQIYWSITPWVMFFASGAIGAVLGVAIGFPTFRLRGHYFALSMLAYPLAFMYVFLWLGFPEVSVPRVHDNPAAYMQFSDGRVYTLIAMAFLIVVVLLSRKIESSRFGMALIAIKQNEAAAEAAGIDSLRWKLRAIAVSGAIAAMAGSLYAVVILVITPQSVFGMLVSAQALTVAMFGGIGTFWGPIIGAGFLIPIAEILHAELGSILPGIQGVVYGVAIVVLITLAPEGMFWKVRDWMGSARKKAASETHPETQPMDEVAVEPRKFTPAADGADIVLDVRGMSKNFGGLKAVQDVSFQVRRGMILGIIGPNGAGKTTLFNLLNGFQTPTSGQVFVNGKDMARSKPHVLCRAGVGRTFQIMRPFTRMSVRDNVRTGAYVRAGSEAEAAEVADDALRQVGLSAIADRLAGELTTKELRLMELARALAGKPHTLLLDETLAGLGRDEAAEVVAVIRRLSASGVTVAIIEHTMQAMVQLVDRFLVLDHGQVIMEGAPEEVTKNPHVIEAYLGKKWSAHAED</sequence>
<dbReference type="InterPro" id="IPR032823">
    <property type="entry name" value="BCA_ABC_TP_C"/>
</dbReference>
<accession>A0A1U9Z380</accession>
<dbReference type="EMBL" id="CP020330">
    <property type="protein sequence ID" value="AQZ52110.1"/>
    <property type="molecule type" value="Genomic_DNA"/>
</dbReference>
<feature type="transmembrane region" description="Helical" evidence="9">
    <location>
        <begin position="87"/>
        <end position="108"/>
    </location>
</feature>
<evidence type="ECO:0000256" key="9">
    <source>
        <dbReference type="SAM" id="Phobius"/>
    </source>
</evidence>
<evidence type="ECO:0000256" key="4">
    <source>
        <dbReference type="ARBA" id="ARBA00022692"/>
    </source>
</evidence>
<dbReference type="SMART" id="SM00382">
    <property type="entry name" value="AAA"/>
    <property type="match status" value="1"/>
</dbReference>
<dbReference type="CDD" id="cd06581">
    <property type="entry name" value="TM_PBP1_LivM_like"/>
    <property type="match status" value="1"/>
</dbReference>
<dbReference type="SUPFAM" id="SSF52540">
    <property type="entry name" value="P-loop containing nucleoside triphosphate hydrolases"/>
    <property type="match status" value="1"/>
</dbReference>
<dbReference type="EC" id="3.6.3.-" evidence="11"/>
<dbReference type="CDD" id="cd03219">
    <property type="entry name" value="ABC_Mj1267_LivG_branched"/>
    <property type="match status" value="1"/>
</dbReference>
<dbReference type="RefSeq" id="WP_018063099.1">
    <property type="nucleotide sequence ID" value="NZ_AQWH01000002.1"/>
</dbReference>
<proteinExistence type="predicted"/>
<dbReference type="PANTHER" id="PTHR45772">
    <property type="entry name" value="CONSERVED COMPONENT OF ABC TRANSPORTER FOR NATURAL AMINO ACIDS-RELATED"/>
    <property type="match status" value="1"/>
</dbReference>
<feature type="transmembrane region" description="Helical" evidence="9">
    <location>
        <begin position="34"/>
        <end position="52"/>
    </location>
</feature>
<dbReference type="eggNOG" id="COG0411">
    <property type="taxonomic scope" value="Bacteria"/>
</dbReference>
<feature type="transmembrane region" description="Helical" evidence="9">
    <location>
        <begin position="281"/>
        <end position="302"/>
    </location>
</feature>
<feature type="transmembrane region" description="Helical" evidence="9">
    <location>
        <begin position="244"/>
        <end position="269"/>
    </location>
</feature>
<evidence type="ECO:0000256" key="1">
    <source>
        <dbReference type="ARBA" id="ARBA00004651"/>
    </source>
</evidence>
<evidence type="ECO:0000313" key="11">
    <source>
        <dbReference type="EMBL" id="AQZ52110.1"/>
    </source>
</evidence>
<evidence type="ECO:0000259" key="10">
    <source>
        <dbReference type="PROSITE" id="PS50893"/>
    </source>
</evidence>
<evidence type="ECO:0000256" key="5">
    <source>
        <dbReference type="ARBA" id="ARBA00022741"/>
    </source>
</evidence>
<dbReference type="STRING" id="1122214.Mame_02786"/>
<keyword evidence="6 11" id="KW-0067">ATP-binding</keyword>
<dbReference type="InterPro" id="IPR051120">
    <property type="entry name" value="ABC_AA/LPS_Transport"/>
</dbReference>
<gene>
    <name evidence="11" type="primary">lptB_9</name>
    <name evidence="11" type="ORF">Mame_02786</name>
</gene>
<feature type="transmembrane region" description="Helical" evidence="9">
    <location>
        <begin position="115"/>
        <end position="136"/>
    </location>
</feature>
<dbReference type="GO" id="GO:0042941">
    <property type="term" value="P:D-alanine transmembrane transport"/>
    <property type="evidence" value="ECO:0007669"/>
    <property type="project" value="TreeGrafter"/>
</dbReference>
<dbReference type="InterPro" id="IPR001851">
    <property type="entry name" value="ABC_transp_permease"/>
</dbReference>
<dbReference type="eggNOG" id="COG4177">
    <property type="taxonomic scope" value="Bacteria"/>
</dbReference>
<dbReference type="Proteomes" id="UP000191135">
    <property type="component" value="Chromosome"/>
</dbReference>
<keyword evidence="5" id="KW-0547">Nucleotide-binding</keyword>
<dbReference type="PANTHER" id="PTHR45772:SF7">
    <property type="entry name" value="AMINO ACID ABC TRANSPORTER ATP-BINDING PROTEIN"/>
    <property type="match status" value="1"/>
</dbReference>
<dbReference type="GO" id="GO:1903805">
    <property type="term" value="P:L-valine import across plasma membrane"/>
    <property type="evidence" value="ECO:0007669"/>
    <property type="project" value="TreeGrafter"/>
</dbReference>
<keyword evidence="8 9" id="KW-0472">Membrane</keyword>
<reference evidence="11 12" key="1">
    <citation type="submission" date="2017-03" db="EMBL/GenBank/DDBJ databases">
        <title>Foreign affairs: Plasmid Transfer between Roseobacters and Rhizobia.</title>
        <authorList>
            <person name="Bartling P."/>
            <person name="Bunk B."/>
            <person name="Overmann J."/>
            <person name="Brinkmann H."/>
            <person name="Petersen J."/>
        </authorList>
    </citation>
    <scope>NUCLEOTIDE SEQUENCE [LARGE SCALE GENOMIC DNA]</scope>
    <source>
        <strain evidence="11 12">MACL11</strain>
    </source>
</reference>
<keyword evidence="3" id="KW-1003">Cell membrane</keyword>
<evidence type="ECO:0000256" key="8">
    <source>
        <dbReference type="ARBA" id="ARBA00023136"/>
    </source>
</evidence>
<feature type="transmembrane region" description="Helical" evidence="9">
    <location>
        <begin position="210"/>
        <end position="232"/>
    </location>
</feature>
<dbReference type="Pfam" id="PF02653">
    <property type="entry name" value="BPD_transp_2"/>
    <property type="match status" value="1"/>
</dbReference>
<dbReference type="InterPro" id="IPR003439">
    <property type="entry name" value="ABC_transporter-like_ATP-bd"/>
</dbReference>
<evidence type="ECO:0000256" key="7">
    <source>
        <dbReference type="ARBA" id="ARBA00022989"/>
    </source>
</evidence>
<dbReference type="AlphaFoldDB" id="A0A1U9Z380"/>
<dbReference type="GO" id="GO:0015808">
    <property type="term" value="P:L-alanine transport"/>
    <property type="evidence" value="ECO:0007669"/>
    <property type="project" value="TreeGrafter"/>
</dbReference>
<dbReference type="Pfam" id="PF12399">
    <property type="entry name" value="BCA_ABC_TP_C"/>
    <property type="match status" value="1"/>
</dbReference>
<keyword evidence="7 9" id="KW-1133">Transmembrane helix</keyword>